<dbReference type="PANTHER" id="PTHR34413:SF2">
    <property type="entry name" value="PROPHAGE TAIL FIBER ASSEMBLY PROTEIN HOMOLOG TFAE-RELATED"/>
    <property type="match status" value="1"/>
</dbReference>
<reference evidence="3 4" key="1">
    <citation type="journal article" date="2008" name="DNA Res.">
        <title>Complete genome sequence and comparative analysis of the wild-type commensal Escherichia coli strain SE11 isolated from a healthy adult.</title>
        <authorList>
            <person name="Oshima K."/>
            <person name="Toh H."/>
            <person name="Ogura Y."/>
            <person name="Sasamoto H."/>
            <person name="Morita H."/>
            <person name="Park S.-H."/>
            <person name="Ooka T."/>
            <person name="Iyoda S."/>
            <person name="Taylor T.D."/>
            <person name="Hayashi T."/>
            <person name="Itoh K."/>
            <person name="Hattori M."/>
        </authorList>
    </citation>
    <scope>NUCLEOTIDE SEQUENCE [LARGE SCALE GENOMIC DNA]</scope>
    <source>
        <strain evidence="3 4">SE11</strain>
    </source>
</reference>
<dbReference type="Proteomes" id="UP000008199">
    <property type="component" value="Chromosome"/>
</dbReference>
<dbReference type="EMBL" id="AP009240">
    <property type="protein sequence ID" value="BAG77750.1"/>
    <property type="molecule type" value="Genomic_DNA"/>
</dbReference>
<dbReference type="GO" id="GO:0004519">
    <property type="term" value="F:endonuclease activity"/>
    <property type="evidence" value="ECO:0007669"/>
    <property type="project" value="InterPro"/>
</dbReference>
<dbReference type="InterPro" id="IPR051220">
    <property type="entry name" value="TFA_Chaperone"/>
</dbReference>
<accession>A0A979GG18</accession>
<evidence type="ECO:0000259" key="1">
    <source>
        <dbReference type="Pfam" id="PF05876"/>
    </source>
</evidence>
<dbReference type="Pfam" id="PF20454">
    <property type="entry name" value="GpA_nuclease"/>
    <property type="match status" value="1"/>
</dbReference>
<dbReference type="HAMAP" id="MF_04144">
    <property type="entry name" value="TERL_LAMBDA"/>
    <property type="match status" value="1"/>
</dbReference>
<dbReference type="Pfam" id="PF05876">
    <property type="entry name" value="GpA_ATPase"/>
    <property type="match status" value="1"/>
</dbReference>
<feature type="domain" description="Terminase large subunit GpA endonuclease" evidence="2">
    <location>
        <begin position="341"/>
        <end position="622"/>
    </location>
</feature>
<gene>
    <name evidence="3" type="ordered locus">ECSE_2226</name>
</gene>
<dbReference type="PANTHER" id="PTHR34413">
    <property type="entry name" value="PROPHAGE TAIL FIBER ASSEMBLY PROTEIN HOMOLOG TFAE-RELATED-RELATED"/>
    <property type="match status" value="1"/>
</dbReference>
<dbReference type="AlphaFoldDB" id="A0A979GG18"/>
<dbReference type="RefSeq" id="WP_012138691.1">
    <property type="nucleotide sequence ID" value="NC_011415.1"/>
</dbReference>
<evidence type="ECO:0000313" key="4">
    <source>
        <dbReference type="Proteomes" id="UP000008199"/>
    </source>
</evidence>
<dbReference type="GO" id="GO:0016887">
    <property type="term" value="F:ATP hydrolysis activity"/>
    <property type="evidence" value="ECO:0007669"/>
    <property type="project" value="InterPro"/>
</dbReference>
<dbReference type="GO" id="GO:0005524">
    <property type="term" value="F:ATP binding"/>
    <property type="evidence" value="ECO:0007669"/>
    <property type="project" value="InterPro"/>
</dbReference>
<dbReference type="InterPro" id="IPR046453">
    <property type="entry name" value="GpA_ATPase"/>
</dbReference>
<sequence length="654" mass="73542">MNWQTYESTSAITMSAISNAISTGLNPLRVTIPMTGVEWADKYFYLPEGSSHIAGHWTTQPVQVVMLNMMTNDAIKIVSVRKSARLGYTKILVAALLYFAEHKKRSAVVYQPIDDESDGFVADEVDPAIAEMPVIQKIFPDWDKSNERNNLQRKEMSGAIIDFRGASAPGNFRRLTKQVVEGDEVDGWPLEVAKKGKGEGSPIELALVRIKGAAYPKAIFGSTPTVTGKSHIEMLEDAADLTFRFYLKCPHCGEEQVLVFGFDGIEYGLKWDNSLQTNEAKSSSAYYQCCHCPEHFYYRDLEKMELAGRWIAEDCTWTRDGIRFFDHDGGVVRAPKHAAIVINAMYSLNLDGWGEIVSEWLKAKGDPLKEKTFHNTTLGELWSDVASEQLEHDILVNRREKYASQVPDGVVYLTGGIDSQTSGRYECYVWGWGVEEECWLIDKTIVLGRYDEEDTLQRVDGVIRKQYRRSDGTTIGVSRWAWDTGGIDAQVVYNRSLKLGPLWVIPIKGASSYGQPVVNMPRTRNANKVYLSLIGTDTAKDLLAMRLPLEPDSKSATPSAIHFPNDDEIFGTTEAKQLVSEVLIPKLINGRVVYRWDNQGRRNEALDCWVYALAALRISKIRFQLNLETLAEQRKKSQNKLSLEEMARMLGGSS</sequence>
<name>A0A979GG18_ECOSE</name>
<evidence type="ECO:0000259" key="2">
    <source>
        <dbReference type="Pfam" id="PF20454"/>
    </source>
</evidence>
<protein>
    <submittedName>
        <fullName evidence="3">Phage DNA packaging protein large subunit</fullName>
    </submittedName>
</protein>
<dbReference type="KEGG" id="ecy:ECSE_2226"/>
<dbReference type="InterPro" id="IPR046454">
    <property type="entry name" value="GpA_endonuclease"/>
</dbReference>
<evidence type="ECO:0000313" key="3">
    <source>
        <dbReference type="EMBL" id="BAG77750.1"/>
    </source>
</evidence>
<feature type="domain" description="Phage terminase large subunit GpA ATPase" evidence="1">
    <location>
        <begin position="51"/>
        <end position="310"/>
    </location>
</feature>
<dbReference type="InterPro" id="IPR008866">
    <property type="entry name" value="Phage_lambda_GpA-like"/>
</dbReference>
<organism evidence="3 4">
    <name type="scientific">Escherichia coli (strain SE11)</name>
    <dbReference type="NCBI Taxonomy" id="409438"/>
    <lineage>
        <taxon>Bacteria</taxon>
        <taxon>Pseudomonadati</taxon>
        <taxon>Pseudomonadota</taxon>
        <taxon>Gammaproteobacteria</taxon>
        <taxon>Enterobacterales</taxon>
        <taxon>Enterobacteriaceae</taxon>
        <taxon>Escherichia</taxon>
    </lineage>
</organism>
<proteinExistence type="inferred from homology"/>